<comment type="caution">
    <text evidence="1">The sequence shown here is derived from an EMBL/GenBank/DDBJ whole genome shotgun (WGS) entry which is preliminary data.</text>
</comment>
<organism evidence="1 2">
    <name type="scientific">Spiromyces aspiralis</name>
    <dbReference type="NCBI Taxonomy" id="68401"/>
    <lineage>
        <taxon>Eukaryota</taxon>
        <taxon>Fungi</taxon>
        <taxon>Fungi incertae sedis</taxon>
        <taxon>Zoopagomycota</taxon>
        <taxon>Kickxellomycotina</taxon>
        <taxon>Kickxellomycetes</taxon>
        <taxon>Kickxellales</taxon>
        <taxon>Kickxellaceae</taxon>
        <taxon>Spiromyces</taxon>
    </lineage>
</organism>
<name>A0ACC1HWT4_9FUNG</name>
<keyword evidence="2" id="KW-1185">Reference proteome</keyword>
<accession>A0ACC1HWT4</accession>
<protein>
    <submittedName>
        <fullName evidence="1">Uncharacterized protein</fullName>
    </submittedName>
</protein>
<sequence length="201" mass="20785">MASSAGQGGSESDRGKAARAADVGAPPALITLARPLSPTTAVTNNHGGATLAPIVAGPTAAIVASCNPTYCEGAGDGSSSGRPGHLYDNHHRRLCQQHKDHRFRLPRGTGDENVRCPYRQQEIIVARVKRGRPRSSTASAAAASSGRIDTGAQQQQVSRHSPKCRAMGPAADGSCGCSGHGPLQDDDDVPLAVKLGKYFLV</sequence>
<gene>
    <name evidence="1" type="ORF">EV182_001307</name>
</gene>
<dbReference type="EMBL" id="JAMZIH010000175">
    <property type="protein sequence ID" value="KAJ1679796.1"/>
    <property type="molecule type" value="Genomic_DNA"/>
</dbReference>
<proteinExistence type="predicted"/>
<evidence type="ECO:0000313" key="2">
    <source>
        <dbReference type="Proteomes" id="UP001145114"/>
    </source>
</evidence>
<evidence type="ECO:0000313" key="1">
    <source>
        <dbReference type="EMBL" id="KAJ1679796.1"/>
    </source>
</evidence>
<reference evidence="1" key="1">
    <citation type="submission" date="2022-06" db="EMBL/GenBank/DDBJ databases">
        <title>Phylogenomic reconstructions and comparative analyses of Kickxellomycotina fungi.</title>
        <authorList>
            <person name="Reynolds N.K."/>
            <person name="Stajich J.E."/>
            <person name="Barry K."/>
            <person name="Grigoriev I.V."/>
            <person name="Crous P."/>
            <person name="Smith M.E."/>
        </authorList>
    </citation>
    <scope>NUCLEOTIDE SEQUENCE</scope>
    <source>
        <strain evidence="1">RSA 2271</strain>
    </source>
</reference>
<dbReference type="Proteomes" id="UP001145114">
    <property type="component" value="Unassembled WGS sequence"/>
</dbReference>